<dbReference type="PROSITE" id="PS00086">
    <property type="entry name" value="CYTOCHROME_P450"/>
    <property type="match status" value="1"/>
</dbReference>
<keyword evidence="8" id="KW-0812">Transmembrane</keyword>
<dbReference type="PRINTS" id="PR00463">
    <property type="entry name" value="EP450I"/>
</dbReference>
<dbReference type="CDD" id="cd11060">
    <property type="entry name" value="CYP57A1-like"/>
    <property type="match status" value="1"/>
</dbReference>
<keyword evidence="10" id="KW-1185">Reference proteome</keyword>
<dbReference type="SUPFAM" id="SSF48264">
    <property type="entry name" value="Cytochrome P450"/>
    <property type="match status" value="1"/>
</dbReference>
<evidence type="ECO:0000256" key="6">
    <source>
        <dbReference type="PIRSR" id="PIRSR602401-1"/>
    </source>
</evidence>
<evidence type="ECO:0000256" key="3">
    <source>
        <dbReference type="ARBA" id="ARBA00022617"/>
    </source>
</evidence>
<dbReference type="InterPro" id="IPR017972">
    <property type="entry name" value="Cyt_P450_CS"/>
</dbReference>
<organism evidence="9 10">
    <name type="scientific">Lasiosphaeria hispida</name>
    <dbReference type="NCBI Taxonomy" id="260671"/>
    <lineage>
        <taxon>Eukaryota</taxon>
        <taxon>Fungi</taxon>
        <taxon>Dikarya</taxon>
        <taxon>Ascomycota</taxon>
        <taxon>Pezizomycotina</taxon>
        <taxon>Sordariomycetes</taxon>
        <taxon>Sordariomycetidae</taxon>
        <taxon>Sordariales</taxon>
        <taxon>Lasiosphaeriaceae</taxon>
        <taxon>Lasiosphaeria</taxon>
    </lineage>
</organism>
<reference evidence="9" key="2">
    <citation type="submission" date="2023-06" db="EMBL/GenBank/DDBJ databases">
        <authorList>
            <consortium name="Lawrence Berkeley National Laboratory"/>
            <person name="Haridas S."/>
            <person name="Hensen N."/>
            <person name="Bonometti L."/>
            <person name="Westerberg I."/>
            <person name="Brannstrom I.O."/>
            <person name="Guillou S."/>
            <person name="Cros-Aarteil S."/>
            <person name="Calhoun S."/>
            <person name="Kuo A."/>
            <person name="Mondo S."/>
            <person name="Pangilinan J."/>
            <person name="Riley R."/>
            <person name="Labutti K."/>
            <person name="Andreopoulos B."/>
            <person name="Lipzen A."/>
            <person name="Chen C."/>
            <person name="Yanf M."/>
            <person name="Daum C."/>
            <person name="Ng V."/>
            <person name="Clum A."/>
            <person name="Steindorff A."/>
            <person name="Ohm R."/>
            <person name="Martin F."/>
            <person name="Silar P."/>
            <person name="Natvig D."/>
            <person name="Lalanne C."/>
            <person name="Gautier V."/>
            <person name="Ament-Velasquez S.L."/>
            <person name="Kruys A."/>
            <person name="Hutchinson M.I."/>
            <person name="Powell A.J."/>
            <person name="Barry K."/>
            <person name="Miller A.N."/>
            <person name="Grigoriev I.V."/>
            <person name="Debuchy R."/>
            <person name="Gladieux P."/>
            <person name="Thoren M.H."/>
            <person name="Johannesson H."/>
        </authorList>
    </citation>
    <scope>NUCLEOTIDE SEQUENCE</scope>
    <source>
        <strain evidence="9">CBS 955.72</strain>
    </source>
</reference>
<reference evidence="9" key="1">
    <citation type="journal article" date="2023" name="Mol. Phylogenet. Evol.">
        <title>Genome-scale phylogeny and comparative genomics of the fungal order Sordariales.</title>
        <authorList>
            <person name="Hensen N."/>
            <person name="Bonometti L."/>
            <person name="Westerberg I."/>
            <person name="Brannstrom I.O."/>
            <person name="Guillou S."/>
            <person name="Cros-Aarteil S."/>
            <person name="Calhoun S."/>
            <person name="Haridas S."/>
            <person name="Kuo A."/>
            <person name="Mondo S."/>
            <person name="Pangilinan J."/>
            <person name="Riley R."/>
            <person name="LaButti K."/>
            <person name="Andreopoulos B."/>
            <person name="Lipzen A."/>
            <person name="Chen C."/>
            <person name="Yan M."/>
            <person name="Daum C."/>
            <person name="Ng V."/>
            <person name="Clum A."/>
            <person name="Steindorff A."/>
            <person name="Ohm R.A."/>
            <person name="Martin F."/>
            <person name="Silar P."/>
            <person name="Natvig D.O."/>
            <person name="Lalanne C."/>
            <person name="Gautier V."/>
            <person name="Ament-Velasquez S.L."/>
            <person name="Kruys A."/>
            <person name="Hutchinson M.I."/>
            <person name="Powell A.J."/>
            <person name="Barry K."/>
            <person name="Miller A.N."/>
            <person name="Grigoriev I.V."/>
            <person name="Debuchy R."/>
            <person name="Gladieux P."/>
            <person name="Hiltunen Thoren M."/>
            <person name="Johannesson H."/>
        </authorList>
    </citation>
    <scope>NUCLEOTIDE SEQUENCE</scope>
    <source>
        <strain evidence="9">CBS 955.72</strain>
    </source>
</reference>
<protein>
    <submittedName>
        <fullName evidence="9">Cytochrome P450</fullName>
    </submittedName>
</protein>
<sequence>MELLKYLFAYSRSTVLLLSRVKTPFELAGGLVAVGFAALIGWQIIAWASSPLRKFPGPFLAGWTNLWRLYTAWSGRYPHKMLELHKQYGPVVRIGPNTLVLDYPELIRVIYGTDGKYPKTEFYRSSSAIVNGKLQYTLFAEPDHDEHSRVKRPIAKYYTTGATLAVEPHMDRAITEFCEQLDQRFVSGPSGAKQCDLWKWSLYLAWDLSSAIIFSRRFGYLNKGYDFDNTIKLSEQIGRYFPLVAQMPFLDFWLDKNPIVKIGPAPFTGLTRLAVDGLAARAQGKDKDFDPKIPDYLQHFIDSKLLHPEVVHDGTVIAYAMVQIIAGADSSAVTISVILHYAMRHPSVFQKLVKEIRQADFNIELPVPYNEARQLPYLDAVCREAARLQPILGTQLERYVPAEGLGLPNGSFIPAGTAVGINPYVTGRNKDVFGEDAEEFRPERWLQAPGEDEATFTLRLRKQTAADLSFGAGSRICLGKNLGVAETYKVVSTLLNRYDIELSEPARKWVMIGAYMRRPTNLLVKLKLRED</sequence>
<dbReference type="Proteomes" id="UP001275084">
    <property type="component" value="Unassembled WGS sequence"/>
</dbReference>
<evidence type="ECO:0000256" key="2">
    <source>
        <dbReference type="ARBA" id="ARBA00010617"/>
    </source>
</evidence>
<keyword evidence="7" id="KW-0560">Oxidoreductase</keyword>
<dbReference type="EMBL" id="JAUIQD010000003">
    <property type="protein sequence ID" value="KAK3356504.1"/>
    <property type="molecule type" value="Genomic_DNA"/>
</dbReference>
<dbReference type="InterPro" id="IPR002401">
    <property type="entry name" value="Cyt_P450_E_grp-I"/>
</dbReference>
<keyword evidence="8" id="KW-1133">Transmembrane helix</keyword>
<comment type="cofactor">
    <cofactor evidence="1 6">
        <name>heme</name>
        <dbReference type="ChEBI" id="CHEBI:30413"/>
    </cofactor>
</comment>
<gene>
    <name evidence="9" type="ORF">B0T25DRAFT_536873</name>
</gene>
<evidence type="ECO:0000313" key="10">
    <source>
        <dbReference type="Proteomes" id="UP001275084"/>
    </source>
</evidence>
<evidence type="ECO:0000256" key="5">
    <source>
        <dbReference type="ARBA" id="ARBA00023004"/>
    </source>
</evidence>
<dbReference type="AlphaFoldDB" id="A0AAJ0MF93"/>
<proteinExistence type="inferred from homology"/>
<dbReference type="GO" id="GO:0004497">
    <property type="term" value="F:monooxygenase activity"/>
    <property type="evidence" value="ECO:0007669"/>
    <property type="project" value="UniProtKB-KW"/>
</dbReference>
<evidence type="ECO:0000256" key="7">
    <source>
        <dbReference type="RuleBase" id="RU000461"/>
    </source>
</evidence>
<feature type="binding site" description="axial binding residue" evidence="6">
    <location>
        <position position="477"/>
    </location>
    <ligand>
        <name>heme</name>
        <dbReference type="ChEBI" id="CHEBI:30413"/>
    </ligand>
    <ligandPart>
        <name>Fe</name>
        <dbReference type="ChEBI" id="CHEBI:18248"/>
    </ligandPart>
</feature>
<evidence type="ECO:0000256" key="1">
    <source>
        <dbReference type="ARBA" id="ARBA00001971"/>
    </source>
</evidence>
<dbReference type="GO" id="GO:0020037">
    <property type="term" value="F:heme binding"/>
    <property type="evidence" value="ECO:0007669"/>
    <property type="project" value="InterPro"/>
</dbReference>
<dbReference type="GO" id="GO:0016705">
    <property type="term" value="F:oxidoreductase activity, acting on paired donors, with incorporation or reduction of molecular oxygen"/>
    <property type="evidence" value="ECO:0007669"/>
    <property type="project" value="InterPro"/>
</dbReference>
<dbReference type="PANTHER" id="PTHR24305">
    <property type="entry name" value="CYTOCHROME P450"/>
    <property type="match status" value="1"/>
</dbReference>
<dbReference type="InterPro" id="IPR001128">
    <property type="entry name" value="Cyt_P450"/>
</dbReference>
<evidence type="ECO:0000313" key="9">
    <source>
        <dbReference type="EMBL" id="KAK3356504.1"/>
    </source>
</evidence>
<evidence type="ECO:0000256" key="4">
    <source>
        <dbReference type="ARBA" id="ARBA00022723"/>
    </source>
</evidence>
<dbReference type="GO" id="GO:0005506">
    <property type="term" value="F:iron ion binding"/>
    <property type="evidence" value="ECO:0007669"/>
    <property type="project" value="InterPro"/>
</dbReference>
<name>A0AAJ0MF93_9PEZI</name>
<dbReference type="Gene3D" id="1.10.630.10">
    <property type="entry name" value="Cytochrome P450"/>
    <property type="match status" value="1"/>
</dbReference>
<comment type="caution">
    <text evidence="9">The sequence shown here is derived from an EMBL/GenBank/DDBJ whole genome shotgun (WGS) entry which is preliminary data.</text>
</comment>
<dbReference type="Pfam" id="PF00067">
    <property type="entry name" value="p450"/>
    <property type="match status" value="1"/>
</dbReference>
<evidence type="ECO:0000256" key="8">
    <source>
        <dbReference type="SAM" id="Phobius"/>
    </source>
</evidence>
<dbReference type="InterPro" id="IPR050121">
    <property type="entry name" value="Cytochrome_P450_monoxygenase"/>
</dbReference>
<keyword evidence="8" id="KW-0472">Membrane</keyword>
<keyword evidence="5 6" id="KW-0408">Iron</keyword>
<dbReference type="InterPro" id="IPR036396">
    <property type="entry name" value="Cyt_P450_sf"/>
</dbReference>
<dbReference type="PRINTS" id="PR00385">
    <property type="entry name" value="P450"/>
</dbReference>
<keyword evidence="4 6" id="KW-0479">Metal-binding</keyword>
<keyword evidence="3 6" id="KW-0349">Heme</keyword>
<accession>A0AAJ0MF93</accession>
<comment type="similarity">
    <text evidence="2 7">Belongs to the cytochrome P450 family.</text>
</comment>
<feature type="transmembrane region" description="Helical" evidence="8">
    <location>
        <begin position="27"/>
        <end position="48"/>
    </location>
</feature>
<dbReference type="PANTHER" id="PTHR24305:SF232">
    <property type="entry name" value="P450, PUTATIVE (EUROFUNG)-RELATED"/>
    <property type="match status" value="1"/>
</dbReference>
<keyword evidence="7" id="KW-0503">Monooxygenase</keyword>